<sequence>MSRYGVVGALRTILEMADKVGINIDGKDSSGRTPLLLAAEHGHEAVVRLLLEGGAHTNAADKIEGRTPLSYAVDNGHEAVVRLLQFHGT</sequence>
<accession>W9KX19</accession>
<proteinExistence type="predicted"/>
<dbReference type="InterPro" id="IPR002110">
    <property type="entry name" value="Ankyrin_rpt"/>
</dbReference>
<dbReference type="EMBL" id="JH717897">
    <property type="protein sequence ID" value="EWZ49027.1"/>
    <property type="molecule type" value="Genomic_DNA"/>
</dbReference>
<reference evidence="4" key="1">
    <citation type="submission" date="2011-06" db="EMBL/GenBank/DDBJ databases">
        <title>The Genome Sequence of Fusarium oxysporum Fo47.</title>
        <authorList>
            <consortium name="The Broad Institute Genome Sequencing Platform"/>
            <person name="Ma L.-J."/>
            <person name="Gale L.R."/>
            <person name="Schwartz D.C."/>
            <person name="Zhou S."/>
            <person name="Corby-Kistler H."/>
            <person name="Young S.K."/>
            <person name="Zeng Q."/>
            <person name="Gargeya S."/>
            <person name="Fitzgerald M."/>
            <person name="Haas B."/>
            <person name="Abouelleil A."/>
            <person name="Alvarado L."/>
            <person name="Arachchi H.M."/>
            <person name="Berlin A."/>
            <person name="Brown A."/>
            <person name="Chapman S.B."/>
            <person name="Chen Z."/>
            <person name="Dunbar C."/>
            <person name="Freedman E."/>
            <person name="Gearin G."/>
            <person name="Gellesch M."/>
            <person name="Goldberg J."/>
            <person name="Griggs A."/>
            <person name="Gujja S."/>
            <person name="Heiman D."/>
            <person name="Howarth C."/>
            <person name="Larson L."/>
            <person name="Lui A."/>
            <person name="MacDonald P.J.P."/>
            <person name="Mehta T."/>
            <person name="Montmayeur A."/>
            <person name="Murphy C."/>
            <person name="Neiman D."/>
            <person name="Pearson M."/>
            <person name="Priest M."/>
            <person name="Roberts A."/>
            <person name="Saif S."/>
            <person name="Shea T."/>
            <person name="Shenoy N."/>
            <person name="Sisk P."/>
            <person name="Stolte C."/>
            <person name="Sykes S."/>
            <person name="Wortman J."/>
            <person name="Nusbaum C."/>
            <person name="Birren B."/>
        </authorList>
    </citation>
    <scope>NUCLEOTIDE SEQUENCE [LARGE SCALE GENOMIC DNA]</scope>
    <source>
        <strain evidence="4">Fo47</strain>
    </source>
</reference>
<reference evidence="4" key="2">
    <citation type="submission" date="2012-06" db="EMBL/GenBank/DDBJ databases">
        <title>Annotation of the Genome Sequence of Fusarium oxysporum Fo47.</title>
        <authorList>
            <consortium name="The Broad Institute Genomics Platform"/>
            <person name="Ma L.-J."/>
            <person name="Corby-Kistler H."/>
            <person name="Broz K."/>
            <person name="Gale L.R."/>
            <person name="Jonkers W."/>
            <person name="O'Donnell K."/>
            <person name="Ploetz R."/>
            <person name="Steinberg C."/>
            <person name="Schwartz D.C."/>
            <person name="VanEtten H."/>
            <person name="Zhou S."/>
            <person name="Young S.K."/>
            <person name="Zeng Q."/>
            <person name="Gargeya S."/>
            <person name="Fitzgerald M."/>
            <person name="Abouelleil A."/>
            <person name="Alvarado L."/>
            <person name="Chapman S.B."/>
            <person name="Gainer-Dewar J."/>
            <person name="Goldberg J."/>
            <person name="Griggs A."/>
            <person name="Gujja S."/>
            <person name="Hansen M."/>
            <person name="Howarth C."/>
            <person name="Imamovic A."/>
            <person name="Ireland A."/>
            <person name="Larimer J."/>
            <person name="McCowan C."/>
            <person name="Murphy C."/>
            <person name="Pearson M."/>
            <person name="Poon T.W."/>
            <person name="Priest M."/>
            <person name="Roberts A."/>
            <person name="Saif S."/>
            <person name="Shea T."/>
            <person name="Sykes S."/>
            <person name="Wortman J."/>
            <person name="Nusbaum C."/>
            <person name="Birren B."/>
        </authorList>
    </citation>
    <scope>NUCLEOTIDE SEQUENCE</scope>
    <source>
        <strain evidence="4">Fo47</strain>
    </source>
</reference>
<dbReference type="PROSITE" id="PS50088">
    <property type="entry name" value="ANK_REPEAT"/>
    <property type="match status" value="2"/>
</dbReference>
<evidence type="ECO:0000256" key="1">
    <source>
        <dbReference type="ARBA" id="ARBA00022737"/>
    </source>
</evidence>
<organism evidence="4">
    <name type="scientific">Fusarium oxysporum Fo47</name>
    <dbReference type="NCBI Taxonomy" id="660027"/>
    <lineage>
        <taxon>Eukaryota</taxon>
        <taxon>Fungi</taxon>
        <taxon>Dikarya</taxon>
        <taxon>Ascomycota</taxon>
        <taxon>Pezizomycotina</taxon>
        <taxon>Sordariomycetes</taxon>
        <taxon>Hypocreomycetidae</taxon>
        <taxon>Hypocreales</taxon>
        <taxon>Nectriaceae</taxon>
        <taxon>Fusarium</taxon>
        <taxon>Fusarium oxysporum species complex</taxon>
    </lineage>
</organism>
<keyword evidence="2 3" id="KW-0040">ANK repeat</keyword>
<dbReference type="Proteomes" id="UP000030766">
    <property type="component" value="Unassembled WGS sequence"/>
</dbReference>
<evidence type="ECO:0000313" key="4">
    <source>
        <dbReference type="EMBL" id="EWZ49027.1"/>
    </source>
</evidence>
<name>W9KX19_FUSOX</name>
<dbReference type="HOGENOM" id="CLU_000134_45_2_1"/>
<dbReference type="PANTHER" id="PTHR24171">
    <property type="entry name" value="ANKYRIN REPEAT DOMAIN-CONTAINING PROTEIN 39-RELATED"/>
    <property type="match status" value="1"/>
</dbReference>
<dbReference type="SMART" id="SM00248">
    <property type="entry name" value="ANK"/>
    <property type="match status" value="2"/>
</dbReference>
<gene>
    <name evidence="4" type="ORF">FOZG_04491</name>
</gene>
<evidence type="ECO:0000256" key="3">
    <source>
        <dbReference type="PROSITE-ProRule" id="PRU00023"/>
    </source>
</evidence>
<dbReference type="AlphaFoldDB" id="W9KX19"/>
<feature type="repeat" description="ANK" evidence="3">
    <location>
        <begin position="64"/>
        <end position="89"/>
    </location>
</feature>
<dbReference type="GO" id="GO:0085020">
    <property type="term" value="P:protein K6-linked ubiquitination"/>
    <property type="evidence" value="ECO:0007669"/>
    <property type="project" value="TreeGrafter"/>
</dbReference>
<dbReference type="GO" id="GO:0004842">
    <property type="term" value="F:ubiquitin-protein transferase activity"/>
    <property type="evidence" value="ECO:0007669"/>
    <property type="project" value="TreeGrafter"/>
</dbReference>
<feature type="repeat" description="ANK" evidence="3">
    <location>
        <begin position="30"/>
        <end position="62"/>
    </location>
</feature>
<dbReference type="Pfam" id="PF12796">
    <property type="entry name" value="Ank_2"/>
    <property type="match status" value="1"/>
</dbReference>
<dbReference type="Gene3D" id="1.25.40.20">
    <property type="entry name" value="Ankyrin repeat-containing domain"/>
    <property type="match status" value="1"/>
</dbReference>
<dbReference type="PANTHER" id="PTHR24171:SF8">
    <property type="entry name" value="BRCA1-ASSOCIATED RING DOMAIN PROTEIN 1"/>
    <property type="match status" value="1"/>
</dbReference>
<dbReference type="SUPFAM" id="SSF48403">
    <property type="entry name" value="Ankyrin repeat"/>
    <property type="match status" value="1"/>
</dbReference>
<evidence type="ECO:0000256" key="2">
    <source>
        <dbReference type="ARBA" id="ARBA00023043"/>
    </source>
</evidence>
<protein>
    <submittedName>
        <fullName evidence="4">Uncharacterized protein</fullName>
    </submittedName>
</protein>
<dbReference type="InterPro" id="IPR036770">
    <property type="entry name" value="Ankyrin_rpt-contain_sf"/>
</dbReference>
<dbReference type="PROSITE" id="PS50297">
    <property type="entry name" value="ANK_REP_REGION"/>
    <property type="match status" value="2"/>
</dbReference>
<dbReference type="VEuPathDB" id="FungiDB:FOZG_04491"/>
<keyword evidence="1" id="KW-0677">Repeat</keyword>